<evidence type="ECO:0000313" key="1">
    <source>
        <dbReference type="EMBL" id="URW75056.1"/>
    </source>
</evidence>
<protein>
    <submittedName>
        <fullName evidence="1">Uncharacterized protein</fullName>
    </submittedName>
</protein>
<evidence type="ECO:0000313" key="2">
    <source>
        <dbReference type="Proteomes" id="UP001055580"/>
    </source>
</evidence>
<dbReference type="Proteomes" id="UP001055580">
    <property type="component" value="Chromosome"/>
</dbReference>
<accession>A0ABY4TRN5</accession>
<dbReference type="EMBL" id="CP098401">
    <property type="protein sequence ID" value="URW75056.1"/>
    <property type="molecule type" value="Genomic_DNA"/>
</dbReference>
<proteinExistence type="predicted"/>
<keyword evidence="2" id="KW-1185">Reference proteome</keyword>
<gene>
    <name evidence="1" type="ORF">M9980_10865</name>
</gene>
<sequence length="164" mass="18124">MGFVATHWRATKVRAELGDRVLPVVGTPVSQVVMRSPRPDHFHDPEEPALRSRIRKIVRDADIDGDKLVPMATMFRAEGGGPLRTFNGGLAHENGWIPSRKARRLLHWEGEAQRALVVRCESDFAVDQVATESVGLTIPFVVASSTIPPTLRPSAPTERQRCGK</sequence>
<organism evidence="1 2">
    <name type="scientific">Sphingomonas donggukensis</name>
    <dbReference type="NCBI Taxonomy" id="2949093"/>
    <lineage>
        <taxon>Bacteria</taxon>
        <taxon>Pseudomonadati</taxon>
        <taxon>Pseudomonadota</taxon>
        <taxon>Alphaproteobacteria</taxon>
        <taxon>Sphingomonadales</taxon>
        <taxon>Sphingomonadaceae</taxon>
        <taxon>Sphingomonas</taxon>
    </lineage>
</organism>
<reference evidence="1" key="1">
    <citation type="submission" date="2022-05" db="EMBL/GenBank/DDBJ databases">
        <title>Sphingomonas sp. strain RMG20 Genome sequencing and assembly.</title>
        <authorList>
            <person name="Kim I."/>
        </authorList>
    </citation>
    <scope>NUCLEOTIDE SEQUENCE</scope>
    <source>
        <strain evidence="1">RMG20</strain>
    </source>
</reference>
<name>A0ABY4TRN5_9SPHN</name>
<dbReference type="RefSeq" id="WP_250750591.1">
    <property type="nucleotide sequence ID" value="NZ_CP098401.1"/>
</dbReference>